<evidence type="ECO:0000256" key="1">
    <source>
        <dbReference type="SAM" id="MobiDB-lite"/>
    </source>
</evidence>
<feature type="region of interest" description="Disordered" evidence="1">
    <location>
        <begin position="186"/>
        <end position="206"/>
    </location>
</feature>
<dbReference type="EMBL" id="CP009248">
    <property type="protein sequence ID" value="APT90520.1"/>
    <property type="molecule type" value="Genomic_DNA"/>
</dbReference>
<evidence type="ECO:0000313" key="3">
    <source>
        <dbReference type="Proteomes" id="UP000185469"/>
    </source>
</evidence>
<dbReference type="Proteomes" id="UP000185469">
    <property type="component" value="Chromosome"/>
</dbReference>
<evidence type="ECO:0008006" key="4">
    <source>
        <dbReference type="Google" id="ProtNLM"/>
    </source>
</evidence>
<reference evidence="2 3" key="1">
    <citation type="submission" date="2014-08" db="EMBL/GenBank/DDBJ databases">
        <title>Complete genome sequence of Corynebacterium sphenisci CECT 5990(T) (=DSM 44792(T)), isolated from healthy wild penguins.</title>
        <authorList>
            <person name="Ruckert C."/>
            <person name="Albersmeier A."/>
            <person name="Winkler A."/>
            <person name="Kalinowski J."/>
        </authorList>
    </citation>
    <scope>NUCLEOTIDE SEQUENCE [LARGE SCALE GENOMIC DNA]</scope>
    <source>
        <strain evidence="2 3">DSM 44792</strain>
    </source>
</reference>
<organism evidence="2 3">
    <name type="scientific">Corynebacterium sphenisci DSM 44792</name>
    <dbReference type="NCBI Taxonomy" id="1437874"/>
    <lineage>
        <taxon>Bacteria</taxon>
        <taxon>Bacillati</taxon>
        <taxon>Actinomycetota</taxon>
        <taxon>Actinomycetes</taxon>
        <taxon>Mycobacteriales</taxon>
        <taxon>Corynebacteriaceae</taxon>
        <taxon>Corynebacterium</taxon>
    </lineage>
</organism>
<dbReference type="KEGG" id="csph:CSPHI_05135"/>
<evidence type="ECO:0000313" key="2">
    <source>
        <dbReference type="EMBL" id="APT90520.1"/>
    </source>
</evidence>
<accession>A0A1L7CXH9</accession>
<dbReference type="AlphaFoldDB" id="A0A1L7CXH9"/>
<dbReference type="RefSeq" id="WP_075691778.1">
    <property type="nucleotide sequence ID" value="NZ_CP009248.1"/>
</dbReference>
<gene>
    <name evidence="2" type="ORF">CSPHI_05135</name>
</gene>
<proteinExistence type="predicted"/>
<keyword evidence="3" id="KW-1185">Reference proteome</keyword>
<dbReference type="Pfam" id="PF02620">
    <property type="entry name" value="YceD"/>
    <property type="match status" value="1"/>
</dbReference>
<protein>
    <recommendedName>
        <fullName evidence="4">DNA-binding protein</fullName>
    </recommendedName>
</protein>
<feature type="compositionally biased region" description="Low complexity" evidence="1">
    <location>
        <begin position="195"/>
        <end position="206"/>
    </location>
</feature>
<sequence>MSTRRIDPASPFVVDVGPVLREGAAAPFRASAPAPERIGAELIGVPAGAEVLVEGRITPLGGGVLVDAEVRAPLAGTCARCLADLDDRLDIRVSRAFGAGEGFVVDDSGEDQDLEDDAPPLVGDYADLTQAVIDETVLTLPFSPTCADFGGVDCAERDTGVPAPDGVVGEGAPEAVDPRWAALAERFGRDDADAGSDADPAGESAR</sequence>
<dbReference type="STRING" id="1437874.CSPHI_05135"/>
<name>A0A1L7CXH9_9CORY</name>
<dbReference type="InterPro" id="IPR003772">
    <property type="entry name" value="YceD"/>
</dbReference>